<dbReference type="SUPFAM" id="SSF55073">
    <property type="entry name" value="Nucleotide cyclase"/>
    <property type="match status" value="1"/>
</dbReference>
<dbReference type="OrthoDB" id="8432712at2"/>
<evidence type="ECO:0000313" key="4">
    <source>
        <dbReference type="EMBL" id="RED53918.1"/>
    </source>
</evidence>
<evidence type="ECO:0000313" key="5">
    <source>
        <dbReference type="Proteomes" id="UP000256845"/>
    </source>
</evidence>
<gene>
    <name evidence="4" type="ORF">DFP90_101717</name>
</gene>
<dbReference type="InterPro" id="IPR043128">
    <property type="entry name" value="Rev_trsase/Diguanyl_cyclase"/>
</dbReference>
<feature type="domain" description="GGDEF" evidence="3">
    <location>
        <begin position="310"/>
        <end position="440"/>
    </location>
</feature>
<dbReference type="RefSeq" id="WP_115935016.1">
    <property type="nucleotide sequence ID" value="NZ_QRDW01000001.1"/>
</dbReference>
<organism evidence="4 5">
    <name type="scientific">Aestuariispira insulae</name>
    <dbReference type="NCBI Taxonomy" id="1461337"/>
    <lineage>
        <taxon>Bacteria</taxon>
        <taxon>Pseudomonadati</taxon>
        <taxon>Pseudomonadota</taxon>
        <taxon>Alphaproteobacteria</taxon>
        <taxon>Rhodospirillales</taxon>
        <taxon>Kiloniellaceae</taxon>
        <taxon>Aestuariispira</taxon>
    </lineage>
</organism>
<dbReference type="AlphaFoldDB" id="A0A3D9HWN6"/>
<dbReference type="PANTHER" id="PTHR45138:SF9">
    <property type="entry name" value="DIGUANYLATE CYCLASE DGCM-RELATED"/>
    <property type="match status" value="1"/>
</dbReference>
<evidence type="ECO:0000259" key="3">
    <source>
        <dbReference type="PROSITE" id="PS50887"/>
    </source>
</evidence>
<evidence type="ECO:0000256" key="2">
    <source>
        <dbReference type="ARBA" id="ARBA00034247"/>
    </source>
</evidence>
<comment type="catalytic activity">
    <reaction evidence="2">
        <text>2 GTP = 3',3'-c-di-GMP + 2 diphosphate</text>
        <dbReference type="Rhea" id="RHEA:24898"/>
        <dbReference type="ChEBI" id="CHEBI:33019"/>
        <dbReference type="ChEBI" id="CHEBI:37565"/>
        <dbReference type="ChEBI" id="CHEBI:58805"/>
        <dbReference type="EC" id="2.7.7.65"/>
    </reaction>
</comment>
<comment type="caution">
    <text evidence="4">The sequence shown here is derived from an EMBL/GenBank/DDBJ whole genome shotgun (WGS) entry which is preliminary data.</text>
</comment>
<name>A0A3D9HWN6_9PROT</name>
<dbReference type="EMBL" id="QRDW01000001">
    <property type="protein sequence ID" value="RED53918.1"/>
    <property type="molecule type" value="Genomic_DNA"/>
</dbReference>
<evidence type="ECO:0000256" key="1">
    <source>
        <dbReference type="ARBA" id="ARBA00012528"/>
    </source>
</evidence>
<dbReference type="CDD" id="cd01949">
    <property type="entry name" value="GGDEF"/>
    <property type="match status" value="1"/>
</dbReference>
<dbReference type="NCBIfam" id="TIGR00254">
    <property type="entry name" value="GGDEF"/>
    <property type="match status" value="1"/>
</dbReference>
<dbReference type="EC" id="2.7.7.65" evidence="1"/>
<dbReference type="InterPro" id="IPR050469">
    <property type="entry name" value="Diguanylate_Cyclase"/>
</dbReference>
<dbReference type="PROSITE" id="PS50887">
    <property type="entry name" value="GGDEF"/>
    <property type="match status" value="1"/>
</dbReference>
<dbReference type="Gene3D" id="3.30.70.270">
    <property type="match status" value="1"/>
</dbReference>
<proteinExistence type="predicted"/>
<dbReference type="SMART" id="SM00267">
    <property type="entry name" value="GGDEF"/>
    <property type="match status" value="1"/>
</dbReference>
<keyword evidence="5" id="KW-1185">Reference proteome</keyword>
<protein>
    <recommendedName>
        <fullName evidence="1">diguanylate cyclase</fullName>
        <ecNumber evidence="1">2.7.7.65</ecNumber>
    </recommendedName>
</protein>
<accession>A0A3D9HWN6</accession>
<dbReference type="PANTHER" id="PTHR45138">
    <property type="entry name" value="REGULATORY COMPONENTS OF SENSORY TRANSDUCTION SYSTEM"/>
    <property type="match status" value="1"/>
</dbReference>
<dbReference type="InterPro" id="IPR029787">
    <property type="entry name" value="Nucleotide_cyclase"/>
</dbReference>
<dbReference type="Proteomes" id="UP000256845">
    <property type="component" value="Unassembled WGS sequence"/>
</dbReference>
<reference evidence="4 5" key="1">
    <citation type="submission" date="2018-07" db="EMBL/GenBank/DDBJ databases">
        <title>Genomic Encyclopedia of Type Strains, Phase III (KMG-III): the genomes of soil and plant-associated and newly described type strains.</title>
        <authorList>
            <person name="Whitman W."/>
        </authorList>
    </citation>
    <scope>NUCLEOTIDE SEQUENCE [LARGE SCALE GENOMIC DNA]</scope>
    <source>
        <strain evidence="4 5">CECT 8488</strain>
    </source>
</reference>
<dbReference type="SUPFAM" id="SSF55781">
    <property type="entry name" value="GAF domain-like"/>
    <property type="match status" value="1"/>
</dbReference>
<dbReference type="InterPro" id="IPR000160">
    <property type="entry name" value="GGDEF_dom"/>
</dbReference>
<dbReference type="Pfam" id="PF00990">
    <property type="entry name" value="GGDEF"/>
    <property type="match status" value="1"/>
</dbReference>
<sequence>MQEGAVLQFPIAAVRTNAEGTVDAINQSGESFFSELEIPIRPGVNLKSTLAGLDDRAWFLDDEGCCPVQRLFKETPGSILLRFCSGRWVEVRNTPSSAGQGSVFVFQDASQNMLRDRALANLCRADISDPDFYDLAAKALADGLGYRWAWVTRFLPQGNHCQVIGAHDGDQMIGQVYAVRHTPCELVVQNREFTFISTRLAEFYAKDKPLVDMGGEAYVGQMYFGADGEPLGHVFAINDHPDFDRLTAQEVAYHVSRQVSWALEYRRLKRDLSHQKRVARQDGLTNALNRSAFDHDVRRIADQVRDGRMPDCLMAYIDIDGLKNVNDSRGHIAGDELLCLFAQSLIEEMRGDDRVYRIGGDEFAVLWPGTPGMNAAQLANRVATAAKILPGAGFPDAGASFGISAISEADGDPDQFIRIADQRMYEEKEDNRQKRSSPPEA</sequence>
<dbReference type="GO" id="GO:0052621">
    <property type="term" value="F:diguanylate cyclase activity"/>
    <property type="evidence" value="ECO:0007669"/>
    <property type="project" value="UniProtKB-EC"/>
</dbReference>